<dbReference type="AlphaFoldDB" id="A0A9P7EXW5"/>
<dbReference type="Proteomes" id="UP000823399">
    <property type="component" value="Unassembled WGS sequence"/>
</dbReference>
<dbReference type="OrthoDB" id="2676114at2759"/>
<keyword evidence="2" id="KW-1185">Reference proteome</keyword>
<dbReference type="GeneID" id="64691705"/>
<sequence>MVGTLVDKKDIVRIDKSSALPRLGESLLAQFQKALWACDGGKLDKDSTGVTRRAWKLLDIICCILELARNHLSPSFYTMRLDVCRKIYSQARSSERNDASVSLAVLRKVLHFTFAASDVSRDIANLWSTYWSGKANSHSPEDSDRLLDYLDFIYSYDHEAAYDILLLLGSMGVCCSPAKQHLFIERLIACMDSNMPHHLRHAALRAAHSARERIASIDTIDDARLRDMILTKFSPAILSVLCPHPGTTLANDDLNPFLKYNRDWCYLELVCTLARNSGWHPHLFGDRHIDRCISMISKYCNSEVPTPHPFYIASILLQITPTQTSITLLDSVTEQQWWDVMRSVWKYSPYNIDNARDFKLHLVLLDGTKKYMQIASKSDLEQLIPNVD</sequence>
<evidence type="ECO:0000313" key="1">
    <source>
        <dbReference type="EMBL" id="KAG2097045.1"/>
    </source>
</evidence>
<comment type="caution">
    <text evidence="1">The sequence shown here is derived from an EMBL/GenBank/DDBJ whole genome shotgun (WGS) entry which is preliminary data.</text>
</comment>
<name>A0A9P7EXW5_9AGAM</name>
<proteinExistence type="predicted"/>
<accession>A0A9P7EXW5</accession>
<reference evidence="1" key="1">
    <citation type="journal article" date="2020" name="New Phytol.">
        <title>Comparative genomics reveals dynamic genome evolution in host specialist ectomycorrhizal fungi.</title>
        <authorList>
            <person name="Lofgren L.A."/>
            <person name="Nguyen N.H."/>
            <person name="Vilgalys R."/>
            <person name="Ruytinx J."/>
            <person name="Liao H.L."/>
            <person name="Branco S."/>
            <person name="Kuo A."/>
            <person name="LaButti K."/>
            <person name="Lipzen A."/>
            <person name="Andreopoulos W."/>
            <person name="Pangilinan J."/>
            <person name="Riley R."/>
            <person name="Hundley H."/>
            <person name="Na H."/>
            <person name="Barry K."/>
            <person name="Grigoriev I.V."/>
            <person name="Stajich J.E."/>
            <person name="Kennedy P.G."/>
        </authorList>
    </citation>
    <scope>NUCLEOTIDE SEQUENCE</scope>
    <source>
        <strain evidence="1">FC423</strain>
    </source>
</reference>
<protein>
    <submittedName>
        <fullName evidence="1">Uncharacterized protein</fullName>
    </submittedName>
</protein>
<dbReference type="EMBL" id="JABBWM010000067">
    <property type="protein sequence ID" value="KAG2097045.1"/>
    <property type="molecule type" value="Genomic_DNA"/>
</dbReference>
<gene>
    <name evidence="1" type="ORF">F5147DRAFT_374033</name>
</gene>
<organism evidence="1 2">
    <name type="scientific">Suillus discolor</name>
    <dbReference type="NCBI Taxonomy" id="1912936"/>
    <lineage>
        <taxon>Eukaryota</taxon>
        <taxon>Fungi</taxon>
        <taxon>Dikarya</taxon>
        <taxon>Basidiomycota</taxon>
        <taxon>Agaricomycotina</taxon>
        <taxon>Agaricomycetes</taxon>
        <taxon>Agaricomycetidae</taxon>
        <taxon>Boletales</taxon>
        <taxon>Suillineae</taxon>
        <taxon>Suillaceae</taxon>
        <taxon>Suillus</taxon>
    </lineage>
</organism>
<evidence type="ECO:0000313" key="2">
    <source>
        <dbReference type="Proteomes" id="UP000823399"/>
    </source>
</evidence>
<dbReference type="RefSeq" id="XP_041288441.1">
    <property type="nucleotide sequence ID" value="XM_041429446.1"/>
</dbReference>